<dbReference type="AlphaFoldDB" id="A0AA85J5R2"/>
<reference evidence="4" key="1">
    <citation type="submission" date="2022-06" db="EMBL/GenBank/DDBJ databases">
        <authorList>
            <person name="Berger JAMES D."/>
            <person name="Berger JAMES D."/>
        </authorList>
    </citation>
    <scope>NUCLEOTIDE SEQUENCE [LARGE SCALE GENOMIC DNA]</scope>
</reference>
<keyword evidence="4" id="KW-1185">Reference proteome</keyword>
<keyword evidence="2" id="KW-1133">Transmembrane helix</keyword>
<feature type="signal peptide" evidence="3">
    <location>
        <begin position="1"/>
        <end position="19"/>
    </location>
</feature>
<sequence>MITIWGFVLLGTLLDTVDAGDPKFRKEFAIPIAVVLITLSIVVVVVLLVYHFRRKRRNKQTQPSGNAVNHSKYKIDDMAKPKQNVGIVPDSSKTYPTYEIASLNTTAPPVGTPPPVYNIPVVGGRPITPRNPTMPPLPPQQNQ</sequence>
<reference evidence="5" key="2">
    <citation type="submission" date="2023-11" db="UniProtKB">
        <authorList>
            <consortium name="WormBaseParasite"/>
        </authorList>
    </citation>
    <scope>IDENTIFICATION</scope>
</reference>
<evidence type="ECO:0000256" key="1">
    <source>
        <dbReference type="SAM" id="MobiDB-lite"/>
    </source>
</evidence>
<proteinExistence type="predicted"/>
<feature type="compositionally biased region" description="Polar residues" evidence="1">
    <location>
        <begin position="60"/>
        <end position="69"/>
    </location>
</feature>
<feature type="transmembrane region" description="Helical" evidence="2">
    <location>
        <begin position="29"/>
        <end position="50"/>
    </location>
</feature>
<evidence type="ECO:0000313" key="4">
    <source>
        <dbReference type="Proteomes" id="UP000050795"/>
    </source>
</evidence>
<protein>
    <submittedName>
        <fullName evidence="5">Secreted protein</fullName>
    </submittedName>
</protein>
<name>A0AA85J5R2_TRIRE</name>
<keyword evidence="3" id="KW-0732">Signal</keyword>
<evidence type="ECO:0000256" key="2">
    <source>
        <dbReference type="SAM" id="Phobius"/>
    </source>
</evidence>
<keyword evidence="2" id="KW-0812">Transmembrane</keyword>
<feature type="region of interest" description="Disordered" evidence="1">
    <location>
        <begin position="56"/>
        <end position="75"/>
    </location>
</feature>
<evidence type="ECO:0000313" key="5">
    <source>
        <dbReference type="WBParaSite" id="TREG1_131940.1"/>
    </source>
</evidence>
<feature type="chain" id="PRO_5041664815" evidence="3">
    <location>
        <begin position="20"/>
        <end position="143"/>
    </location>
</feature>
<evidence type="ECO:0000256" key="3">
    <source>
        <dbReference type="SAM" id="SignalP"/>
    </source>
</evidence>
<dbReference type="WBParaSite" id="TREG1_131940.1">
    <property type="protein sequence ID" value="TREG1_131940.1"/>
    <property type="gene ID" value="TREG1_131940"/>
</dbReference>
<keyword evidence="2" id="KW-0472">Membrane</keyword>
<organism evidence="4 5">
    <name type="scientific">Trichobilharzia regenti</name>
    <name type="common">Nasal bird schistosome</name>
    <dbReference type="NCBI Taxonomy" id="157069"/>
    <lineage>
        <taxon>Eukaryota</taxon>
        <taxon>Metazoa</taxon>
        <taxon>Spiralia</taxon>
        <taxon>Lophotrochozoa</taxon>
        <taxon>Platyhelminthes</taxon>
        <taxon>Trematoda</taxon>
        <taxon>Digenea</taxon>
        <taxon>Strigeidida</taxon>
        <taxon>Schistosomatoidea</taxon>
        <taxon>Schistosomatidae</taxon>
        <taxon>Trichobilharzia</taxon>
    </lineage>
</organism>
<dbReference type="Proteomes" id="UP000050795">
    <property type="component" value="Unassembled WGS sequence"/>
</dbReference>
<accession>A0AA85J5R2</accession>